<evidence type="ECO:0000313" key="2">
    <source>
        <dbReference type="Proteomes" id="UP000007524"/>
    </source>
</evidence>
<keyword evidence="2" id="KW-1185">Reference proteome</keyword>
<dbReference type="EMBL" id="JQ513383">
    <property type="protein sequence ID" value="AFA44320.1"/>
    <property type="molecule type" value="Genomic_DNA"/>
</dbReference>
<organism evidence="1 2">
    <name type="scientific">Klebsiella phage vB_KleM_RaK2</name>
    <dbReference type="NCBI Taxonomy" id="1147094"/>
    <lineage>
        <taxon>Viruses</taxon>
        <taxon>Duplodnaviria</taxon>
        <taxon>Heunggongvirae</taxon>
        <taxon>Uroviricota</taxon>
        <taxon>Caudoviricetes</taxon>
        <taxon>Alcyoneusvirus</taxon>
        <taxon>Alcyoneusvirus RaK2</taxon>
    </lineage>
</organism>
<protein>
    <submittedName>
        <fullName evidence="1">Uncharacterized protein</fullName>
    </submittedName>
</protein>
<sequence length="206" mass="23371">MICLPLLMLINKLNDNFILILELLMINLQKILTDNKPVYEYRIKFATEPSTEDLSKITQRLTDRYDAFEIGAVKKTIFMDKPLDFYDMDCGEIWMFDFKCNRGVQTNVLTYEIGNLLCMSEALIRVRSKDSPTQIEMSIGEDDIDFDTVEVIGVDVGAAVDSTGIAGQERADQAVKDSLKASEEVRGAHKKDKYTHYMSAAFGNKE</sequence>
<evidence type="ECO:0000313" key="1">
    <source>
        <dbReference type="EMBL" id="AFA44320.1"/>
    </source>
</evidence>
<gene>
    <name evidence="1" type="ORF">RaK2_00047</name>
</gene>
<reference evidence="1 2" key="1">
    <citation type="journal article" date="2012" name="J. Virol.">
        <title>Genome of Klebsiella sp.-Infecting Bacteriophage vB_KleM_RaK2.</title>
        <authorList>
            <person name="Simoliunas E."/>
            <person name="Kaliniene L."/>
            <person name="Truncaite L."/>
            <person name="Klausa V."/>
            <person name="Zajanckauskaite A."/>
            <person name="Meskys R."/>
        </authorList>
    </citation>
    <scope>NUCLEOTIDE SEQUENCE [LARGE SCALE GENOMIC DNA]</scope>
</reference>
<dbReference type="Proteomes" id="UP000007524">
    <property type="component" value="Segment"/>
</dbReference>
<name>H6X3K4_9CAUD</name>
<accession>H6X3K4</accession>
<dbReference type="OrthoDB" id="11424at10239"/>
<proteinExistence type="predicted"/>
<dbReference type="GeneID" id="14012635"/>
<dbReference type="KEGG" id="vg:14012635"/>
<dbReference type="RefSeq" id="YP_007007202.1">
    <property type="nucleotide sequence ID" value="NC_019526.1"/>
</dbReference>